<dbReference type="InterPro" id="IPR025944">
    <property type="entry name" value="Sigma_54_int_dom_CS"/>
</dbReference>
<feature type="domain" description="Sigma-54 factor interaction" evidence="6">
    <location>
        <begin position="129"/>
        <end position="355"/>
    </location>
</feature>
<dbReference type="PROSITE" id="PS50045">
    <property type="entry name" value="SIGMA54_INTERACT_4"/>
    <property type="match status" value="1"/>
</dbReference>
<dbReference type="InterPro" id="IPR025662">
    <property type="entry name" value="Sigma_54_int_dom_ATP-bd_1"/>
</dbReference>
<dbReference type="AlphaFoldDB" id="A0A248LL06"/>
<evidence type="ECO:0000256" key="5">
    <source>
        <dbReference type="ARBA" id="ARBA00023163"/>
    </source>
</evidence>
<organism evidence="7 8">
    <name type="scientific">Laribacter hongkongensis</name>
    <dbReference type="NCBI Taxonomy" id="168471"/>
    <lineage>
        <taxon>Bacteria</taxon>
        <taxon>Pseudomonadati</taxon>
        <taxon>Pseudomonadota</taxon>
        <taxon>Betaproteobacteria</taxon>
        <taxon>Neisseriales</taxon>
        <taxon>Aquaspirillaceae</taxon>
        <taxon>Laribacter</taxon>
    </lineage>
</organism>
<dbReference type="OrthoDB" id="9761705at2"/>
<dbReference type="InterPro" id="IPR000014">
    <property type="entry name" value="PAS"/>
</dbReference>
<proteinExistence type="predicted"/>
<dbReference type="GO" id="GO:0003677">
    <property type="term" value="F:DNA binding"/>
    <property type="evidence" value="ECO:0007669"/>
    <property type="project" value="UniProtKB-KW"/>
</dbReference>
<dbReference type="SUPFAM" id="SSF55785">
    <property type="entry name" value="PYP-like sensor domain (PAS domain)"/>
    <property type="match status" value="1"/>
</dbReference>
<dbReference type="PROSITE" id="PS00675">
    <property type="entry name" value="SIGMA54_INTERACT_1"/>
    <property type="match status" value="1"/>
</dbReference>
<dbReference type="InterPro" id="IPR013656">
    <property type="entry name" value="PAS_4"/>
</dbReference>
<dbReference type="PANTHER" id="PTHR32071:SF117">
    <property type="entry name" value="PTS-DEPENDENT DIHYDROXYACETONE KINASE OPERON REGULATORY PROTEIN-RELATED"/>
    <property type="match status" value="1"/>
</dbReference>
<gene>
    <name evidence="7" type="ORF">LHGZ1_2320</name>
</gene>
<dbReference type="PROSITE" id="PS00676">
    <property type="entry name" value="SIGMA54_INTERACT_2"/>
    <property type="match status" value="1"/>
</dbReference>
<dbReference type="GO" id="GO:0006355">
    <property type="term" value="P:regulation of DNA-templated transcription"/>
    <property type="evidence" value="ECO:0007669"/>
    <property type="project" value="InterPro"/>
</dbReference>
<name>A0A248LL06_9NEIS</name>
<dbReference type="RefSeq" id="WP_088861148.1">
    <property type="nucleotide sequence ID" value="NZ_CP022115.1"/>
</dbReference>
<dbReference type="InterPro" id="IPR003593">
    <property type="entry name" value="AAA+_ATPase"/>
</dbReference>
<evidence type="ECO:0000256" key="1">
    <source>
        <dbReference type="ARBA" id="ARBA00022741"/>
    </source>
</evidence>
<dbReference type="FunFam" id="3.40.50.300:FF:000006">
    <property type="entry name" value="DNA-binding transcriptional regulator NtrC"/>
    <property type="match status" value="1"/>
</dbReference>
<sequence length="431" mass="47465">MSSSLNVLSRYLDALAAPHILCDRDYRICFANRAYRERFAHGAEIVGQPCFAVSHHYQQPCNDCGESCPLQRSLQSRQMERGVHLHHSAQGEEFVEIELTPVFGDDGQCEFFIERMQPLPLAAARNEGLVGRSPAFQTLLDRIARVAPSHATVLVQGESGSGKELVAHAIHRGSARAGRPFVTVDCTGLPENLIESELFGHERGAFTGAVRRQQGLVEAADGGTLFLDEIGDMPLAMQARLLRFLETGTYRHIGSPELRRADVRVISATHRNLRERVAAGVFRADLYYRLACVPLSVPPLRERREDLVLLAEALLARQAGQGDKHLSAGALDRLAGYDFPGNVRELRNILERASLFASGSVIGRSHVDEALDGWEPAEPAGPAAPAPDELARQVREFSGTRRQLAQQLGISERTLYRLLRTARVAGQETDT</sequence>
<dbReference type="Gene3D" id="3.40.50.300">
    <property type="entry name" value="P-loop containing nucleotide triphosphate hydrolases"/>
    <property type="match status" value="1"/>
</dbReference>
<dbReference type="Proteomes" id="UP000197424">
    <property type="component" value="Chromosome"/>
</dbReference>
<dbReference type="Pfam" id="PF00158">
    <property type="entry name" value="Sigma54_activat"/>
    <property type="match status" value="1"/>
</dbReference>
<evidence type="ECO:0000256" key="4">
    <source>
        <dbReference type="ARBA" id="ARBA00023125"/>
    </source>
</evidence>
<dbReference type="Pfam" id="PF25601">
    <property type="entry name" value="AAA_lid_14"/>
    <property type="match status" value="1"/>
</dbReference>
<dbReference type="InterPro" id="IPR025943">
    <property type="entry name" value="Sigma_54_int_dom_ATP-bd_2"/>
</dbReference>
<dbReference type="SUPFAM" id="SSF52540">
    <property type="entry name" value="P-loop containing nucleoside triphosphate hydrolases"/>
    <property type="match status" value="1"/>
</dbReference>
<dbReference type="InterPro" id="IPR027417">
    <property type="entry name" value="P-loop_NTPase"/>
</dbReference>
<dbReference type="InterPro" id="IPR002078">
    <property type="entry name" value="Sigma_54_int"/>
</dbReference>
<keyword evidence="3" id="KW-0805">Transcription regulation</keyword>
<evidence type="ECO:0000256" key="2">
    <source>
        <dbReference type="ARBA" id="ARBA00022840"/>
    </source>
</evidence>
<keyword evidence="5" id="KW-0804">Transcription</keyword>
<keyword evidence="2" id="KW-0067">ATP-binding</keyword>
<dbReference type="CDD" id="cd00009">
    <property type="entry name" value="AAA"/>
    <property type="match status" value="1"/>
</dbReference>
<dbReference type="Gene3D" id="1.10.8.60">
    <property type="match status" value="1"/>
</dbReference>
<keyword evidence="1" id="KW-0547">Nucleotide-binding</keyword>
<evidence type="ECO:0000313" key="7">
    <source>
        <dbReference type="EMBL" id="ASJ25151.1"/>
    </source>
</evidence>
<reference evidence="8" key="1">
    <citation type="submission" date="2017-06" db="EMBL/GenBank/DDBJ databases">
        <title>Whole genome sequence of Laribacter hongkongensis LHGZ1.</title>
        <authorList>
            <person name="Chen D."/>
            <person name="Wu H."/>
            <person name="Chen J."/>
        </authorList>
    </citation>
    <scope>NUCLEOTIDE SEQUENCE [LARGE SCALE GENOMIC DNA]</scope>
    <source>
        <strain evidence="8">LHGZ1</strain>
    </source>
</reference>
<dbReference type="Gene3D" id="3.30.450.20">
    <property type="entry name" value="PAS domain"/>
    <property type="match status" value="1"/>
</dbReference>
<dbReference type="Pfam" id="PF08448">
    <property type="entry name" value="PAS_4"/>
    <property type="match status" value="1"/>
</dbReference>
<dbReference type="EMBL" id="CP022115">
    <property type="protein sequence ID" value="ASJ25151.1"/>
    <property type="molecule type" value="Genomic_DNA"/>
</dbReference>
<dbReference type="InterPro" id="IPR058031">
    <property type="entry name" value="AAA_lid_NorR"/>
</dbReference>
<accession>A0A248LL06</accession>
<dbReference type="CDD" id="cd00130">
    <property type="entry name" value="PAS"/>
    <property type="match status" value="1"/>
</dbReference>
<evidence type="ECO:0000313" key="8">
    <source>
        <dbReference type="Proteomes" id="UP000197424"/>
    </source>
</evidence>
<dbReference type="GO" id="GO:0005524">
    <property type="term" value="F:ATP binding"/>
    <property type="evidence" value="ECO:0007669"/>
    <property type="project" value="UniProtKB-KW"/>
</dbReference>
<evidence type="ECO:0000256" key="3">
    <source>
        <dbReference type="ARBA" id="ARBA00023015"/>
    </source>
</evidence>
<dbReference type="PROSITE" id="PS00688">
    <property type="entry name" value="SIGMA54_INTERACT_3"/>
    <property type="match status" value="1"/>
</dbReference>
<dbReference type="SMART" id="SM00382">
    <property type="entry name" value="AAA"/>
    <property type="match status" value="1"/>
</dbReference>
<dbReference type="PANTHER" id="PTHR32071">
    <property type="entry name" value="TRANSCRIPTIONAL REGULATORY PROTEIN"/>
    <property type="match status" value="1"/>
</dbReference>
<evidence type="ECO:0000259" key="6">
    <source>
        <dbReference type="PROSITE" id="PS50045"/>
    </source>
</evidence>
<protein>
    <submittedName>
        <fullName evidence="7">Fis family transcriptional regulator</fullName>
    </submittedName>
</protein>
<keyword evidence="4" id="KW-0238">DNA-binding</keyword>
<dbReference type="InterPro" id="IPR035965">
    <property type="entry name" value="PAS-like_dom_sf"/>
</dbReference>